<keyword evidence="3" id="KW-1185">Reference proteome</keyword>
<dbReference type="EMBL" id="MU825396">
    <property type="protein sequence ID" value="KAJ7394675.1"/>
    <property type="molecule type" value="Genomic_DNA"/>
</dbReference>
<evidence type="ECO:0000256" key="1">
    <source>
        <dbReference type="SAM" id="MobiDB-lite"/>
    </source>
</evidence>
<accession>A0A9X0A7F3</accession>
<feature type="region of interest" description="Disordered" evidence="1">
    <location>
        <begin position="1"/>
        <end position="24"/>
    </location>
</feature>
<sequence length="93" mass="10756">MAGAERGPYMDDLSSQAENAARRGEQGKVYKITKMVCGKYRGTNHAPIKPSKAGCLPREQADFELYMRQTLMYLYTSRSLIMFEFKPEQRRKK</sequence>
<proteinExistence type="predicted"/>
<protein>
    <submittedName>
        <fullName evidence="2">Uncharacterized protein</fullName>
    </submittedName>
</protein>
<evidence type="ECO:0000313" key="2">
    <source>
        <dbReference type="EMBL" id="KAJ7394675.1"/>
    </source>
</evidence>
<dbReference type="OrthoDB" id="8061036at2759"/>
<evidence type="ECO:0000313" key="3">
    <source>
        <dbReference type="Proteomes" id="UP001163046"/>
    </source>
</evidence>
<reference evidence="2" key="1">
    <citation type="submission" date="2023-01" db="EMBL/GenBank/DDBJ databases">
        <title>Genome assembly of the deep-sea coral Lophelia pertusa.</title>
        <authorList>
            <person name="Herrera S."/>
            <person name="Cordes E."/>
        </authorList>
    </citation>
    <scope>NUCLEOTIDE SEQUENCE</scope>
    <source>
        <strain evidence="2">USNM1676648</strain>
        <tissue evidence="2">Polyp</tissue>
    </source>
</reference>
<organism evidence="2 3">
    <name type="scientific">Desmophyllum pertusum</name>
    <dbReference type="NCBI Taxonomy" id="174260"/>
    <lineage>
        <taxon>Eukaryota</taxon>
        <taxon>Metazoa</taxon>
        <taxon>Cnidaria</taxon>
        <taxon>Anthozoa</taxon>
        <taxon>Hexacorallia</taxon>
        <taxon>Scleractinia</taxon>
        <taxon>Caryophylliina</taxon>
        <taxon>Caryophylliidae</taxon>
        <taxon>Desmophyllum</taxon>
    </lineage>
</organism>
<name>A0A9X0A7F3_9CNID</name>
<dbReference type="Proteomes" id="UP001163046">
    <property type="component" value="Unassembled WGS sequence"/>
</dbReference>
<comment type="caution">
    <text evidence="2">The sequence shown here is derived from an EMBL/GenBank/DDBJ whole genome shotgun (WGS) entry which is preliminary data.</text>
</comment>
<dbReference type="AlphaFoldDB" id="A0A9X0A7F3"/>
<gene>
    <name evidence="2" type="ORF">OS493_000496</name>
</gene>